<dbReference type="GO" id="GO:0016031">
    <property type="term" value="P:tRNA import into mitochondrion"/>
    <property type="evidence" value="ECO:0007669"/>
    <property type="project" value="TreeGrafter"/>
</dbReference>
<evidence type="ECO:0000256" key="11">
    <source>
        <dbReference type="SAM" id="Phobius"/>
    </source>
</evidence>
<feature type="region of interest" description="Disordered" evidence="10">
    <location>
        <begin position="194"/>
        <end position="216"/>
    </location>
</feature>
<feature type="transmembrane region" description="Helical" evidence="11">
    <location>
        <begin position="6"/>
        <end position="29"/>
    </location>
</feature>
<dbReference type="SUPFAM" id="SSF47157">
    <property type="entry name" value="Mitochondrial import receptor subunit Tom20"/>
    <property type="match status" value="1"/>
</dbReference>
<dbReference type="InterPro" id="IPR002056">
    <property type="entry name" value="MAS20"/>
</dbReference>
<dbReference type="GO" id="GO:0030150">
    <property type="term" value="P:protein import into mitochondrial matrix"/>
    <property type="evidence" value="ECO:0007669"/>
    <property type="project" value="TreeGrafter"/>
</dbReference>
<evidence type="ECO:0000313" key="13">
    <source>
        <dbReference type="WBParaSite" id="PTRK_0001279500.1"/>
    </source>
</evidence>
<keyword evidence="9 11" id="KW-0472">Membrane</keyword>
<keyword evidence="4 11" id="KW-0812">Transmembrane</keyword>
<evidence type="ECO:0000256" key="6">
    <source>
        <dbReference type="ARBA" id="ARBA00022927"/>
    </source>
</evidence>
<dbReference type="PRINTS" id="PR01989">
    <property type="entry name" value="EUOM20RECPTR"/>
</dbReference>
<dbReference type="GO" id="GO:0006605">
    <property type="term" value="P:protein targeting"/>
    <property type="evidence" value="ECO:0007669"/>
    <property type="project" value="InterPro"/>
</dbReference>
<evidence type="ECO:0000256" key="7">
    <source>
        <dbReference type="ARBA" id="ARBA00022989"/>
    </source>
</evidence>
<dbReference type="GO" id="GO:0005742">
    <property type="term" value="C:mitochondrial outer membrane translocase complex"/>
    <property type="evidence" value="ECO:0007669"/>
    <property type="project" value="InterPro"/>
</dbReference>
<evidence type="ECO:0000256" key="8">
    <source>
        <dbReference type="ARBA" id="ARBA00023128"/>
    </source>
</evidence>
<keyword evidence="7 11" id="KW-1133">Transmembrane helix</keyword>
<evidence type="ECO:0000256" key="10">
    <source>
        <dbReference type="SAM" id="MobiDB-lite"/>
    </source>
</evidence>
<evidence type="ECO:0000256" key="5">
    <source>
        <dbReference type="ARBA" id="ARBA00022787"/>
    </source>
</evidence>
<dbReference type="PRINTS" id="PR00351">
    <property type="entry name" value="OM20RECEPTOR"/>
</dbReference>
<dbReference type="GO" id="GO:0006886">
    <property type="term" value="P:intracellular protein transport"/>
    <property type="evidence" value="ECO:0007669"/>
    <property type="project" value="InterPro"/>
</dbReference>
<dbReference type="InterPro" id="IPR023392">
    <property type="entry name" value="Tom20_dom_sf"/>
</dbReference>
<dbReference type="Pfam" id="PF02064">
    <property type="entry name" value="MAS20"/>
    <property type="match status" value="1"/>
</dbReference>
<reference evidence="13" key="1">
    <citation type="submission" date="2017-02" db="UniProtKB">
        <authorList>
            <consortium name="WormBaseParasite"/>
        </authorList>
    </citation>
    <scope>IDENTIFICATION</scope>
</reference>
<dbReference type="Proteomes" id="UP000038045">
    <property type="component" value="Unplaced"/>
</dbReference>
<dbReference type="GO" id="GO:0008320">
    <property type="term" value="F:protein transmembrane transporter activity"/>
    <property type="evidence" value="ECO:0007669"/>
    <property type="project" value="TreeGrafter"/>
</dbReference>
<keyword evidence="8" id="KW-0496">Mitochondrion</keyword>
<keyword evidence="6" id="KW-0653">Protein transport</keyword>
<evidence type="ECO:0000256" key="1">
    <source>
        <dbReference type="ARBA" id="ARBA00004572"/>
    </source>
</evidence>
<keyword evidence="3" id="KW-0813">Transport</keyword>
<accession>A0A0N4ZW14</accession>
<sequence length="216" mass="24224">MSQQGSNWLLYGVVAGAAAIGTGIVLDYIRRSDPDYKKKVRERRKNANKNVNSSKITLPKINPNNPSEVQSLFMQEVQIGEECMSSGRVEEGIDHIAVAVNLCGYPQQLLQVFQQTFPPEHFEKLIERIPVTRELVKEIFEDSENKVEDITEKETEKENKDEIESIESNNSIEKGMEVVNGSFGLNGDDKSFTILESKEGNTSGMESPVLVDEELD</sequence>
<dbReference type="PANTHER" id="PTHR12430">
    <property type="entry name" value="MITOCHONDRIAL IMPORT RECEPTOR SUBUNIT TOM20"/>
    <property type="match status" value="1"/>
</dbReference>
<dbReference type="Gene3D" id="1.20.960.10">
    <property type="entry name" value="Mitochondrial outer membrane translocase complex, subunit Tom20 domain"/>
    <property type="match status" value="1"/>
</dbReference>
<evidence type="ECO:0000256" key="4">
    <source>
        <dbReference type="ARBA" id="ARBA00022692"/>
    </source>
</evidence>
<dbReference type="PANTHER" id="PTHR12430:SF0">
    <property type="entry name" value="TRANSLOCASE OF OUTER MITOCHONDRIAL MEMBRANE 20"/>
    <property type="match status" value="1"/>
</dbReference>
<protein>
    <submittedName>
        <fullName evidence="13">Mitochondrial import receptor subunit TOM20 homolog</fullName>
    </submittedName>
</protein>
<comment type="subcellular location">
    <subcellularLocation>
        <location evidence="1">Mitochondrion outer membrane</location>
        <topology evidence="1">Single-pass membrane protein</topology>
    </subcellularLocation>
</comment>
<evidence type="ECO:0000256" key="9">
    <source>
        <dbReference type="ARBA" id="ARBA00023136"/>
    </source>
</evidence>
<dbReference type="GO" id="GO:0030943">
    <property type="term" value="F:mitochondrion targeting sequence binding"/>
    <property type="evidence" value="ECO:0007669"/>
    <property type="project" value="TreeGrafter"/>
</dbReference>
<name>A0A0N4ZW14_PARTI</name>
<evidence type="ECO:0000256" key="2">
    <source>
        <dbReference type="ARBA" id="ARBA00005792"/>
    </source>
</evidence>
<feature type="region of interest" description="Disordered" evidence="10">
    <location>
        <begin position="151"/>
        <end position="172"/>
    </location>
</feature>
<proteinExistence type="inferred from homology"/>
<dbReference type="STRING" id="131310.A0A0N4ZW14"/>
<evidence type="ECO:0000313" key="12">
    <source>
        <dbReference type="Proteomes" id="UP000038045"/>
    </source>
</evidence>
<comment type="similarity">
    <text evidence="2">Belongs to the Tom20 family.</text>
</comment>
<dbReference type="WBParaSite" id="PTRK_0001279500.1">
    <property type="protein sequence ID" value="PTRK_0001279500.1"/>
    <property type="gene ID" value="PTRK_0001279500"/>
</dbReference>
<organism evidence="12 13">
    <name type="scientific">Parastrongyloides trichosuri</name>
    <name type="common">Possum-specific nematode worm</name>
    <dbReference type="NCBI Taxonomy" id="131310"/>
    <lineage>
        <taxon>Eukaryota</taxon>
        <taxon>Metazoa</taxon>
        <taxon>Ecdysozoa</taxon>
        <taxon>Nematoda</taxon>
        <taxon>Chromadorea</taxon>
        <taxon>Rhabditida</taxon>
        <taxon>Tylenchina</taxon>
        <taxon>Panagrolaimomorpha</taxon>
        <taxon>Strongyloidoidea</taxon>
        <taxon>Strongyloididae</taxon>
        <taxon>Parastrongyloides</taxon>
    </lineage>
</organism>
<evidence type="ECO:0000256" key="3">
    <source>
        <dbReference type="ARBA" id="ARBA00022448"/>
    </source>
</evidence>
<dbReference type="AlphaFoldDB" id="A0A0N4ZW14"/>
<keyword evidence="12" id="KW-1185">Reference proteome</keyword>
<dbReference type="InterPro" id="IPR022422">
    <property type="entry name" value="MAS20_rcpt_metazoan"/>
</dbReference>
<keyword evidence="5" id="KW-1000">Mitochondrion outer membrane</keyword>
<feature type="compositionally biased region" description="Basic and acidic residues" evidence="10">
    <location>
        <begin position="151"/>
        <end position="163"/>
    </location>
</feature>